<name>A0A3S9B6W2_9HYPH</name>
<feature type="domain" description="SpoVT-AbrB" evidence="1">
    <location>
        <begin position="6"/>
        <end position="51"/>
    </location>
</feature>
<dbReference type="NCBIfam" id="TIGR01439">
    <property type="entry name" value="lp_hng_hel_AbrB"/>
    <property type="match status" value="1"/>
</dbReference>
<dbReference type="Gene3D" id="2.10.260.10">
    <property type="match status" value="1"/>
</dbReference>
<dbReference type="AlphaFoldDB" id="A0A3S9B6W2"/>
<dbReference type="NCBIfam" id="TIGR02609">
    <property type="entry name" value="doc_partner"/>
    <property type="match status" value="1"/>
</dbReference>
<organism evidence="2 3">
    <name type="scientific">Georhizobium profundi</name>
    <dbReference type="NCBI Taxonomy" id="2341112"/>
    <lineage>
        <taxon>Bacteria</taxon>
        <taxon>Pseudomonadati</taxon>
        <taxon>Pseudomonadota</taxon>
        <taxon>Alphaproteobacteria</taxon>
        <taxon>Hyphomicrobiales</taxon>
        <taxon>Rhizobiaceae</taxon>
        <taxon>Georhizobium</taxon>
    </lineage>
</organism>
<dbReference type="Pfam" id="PF04014">
    <property type="entry name" value="MazE_antitoxin"/>
    <property type="match status" value="1"/>
</dbReference>
<dbReference type="SMART" id="SM00966">
    <property type="entry name" value="SpoVT_AbrB"/>
    <property type="match status" value="1"/>
</dbReference>
<dbReference type="Proteomes" id="UP000268192">
    <property type="component" value="Chromosome"/>
</dbReference>
<sequence length="73" mass="8410">MNVQVRRIGNSEGIILPKEVLERHGLKSGDTLELREENGNIFLKPAEDDFAEKMKLAHQFMDRYKVALKKLAE</sequence>
<dbReference type="InterPro" id="IPR007159">
    <property type="entry name" value="SpoVT-AbrB_dom"/>
</dbReference>
<dbReference type="KEGG" id="abaw:D5400_16775"/>
<accession>A0A3S9B6W2</accession>
<dbReference type="InterPro" id="IPR037914">
    <property type="entry name" value="SpoVT-AbrB_sf"/>
</dbReference>
<evidence type="ECO:0000313" key="2">
    <source>
        <dbReference type="EMBL" id="AZN72705.1"/>
    </source>
</evidence>
<protein>
    <submittedName>
        <fullName evidence="2">AbrB/MazE/SpoVT family DNA-binding domain-containing protein</fullName>
    </submittedName>
</protein>
<dbReference type="RefSeq" id="WP_126011033.1">
    <property type="nucleotide sequence ID" value="NZ_CP032509.1"/>
</dbReference>
<dbReference type="SUPFAM" id="SSF89447">
    <property type="entry name" value="AbrB/MazE/MraZ-like"/>
    <property type="match status" value="1"/>
</dbReference>
<keyword evidence="3" id="KW-1185">Reference proteome</keyword>
<dbReference type="GO" id="GO:0003677">
    <property type="term" value="F:DNA binding"/>
    <property type="evidence" value="ECO:0007669"/>
    <property type="project" value="UniProtKB-KW"/>
</dbReference>
<keyword evidence="2" id="KW-0238">DNA-binding</keyword>
<dbReference type="EMBL" id="CP032509">
    <property type="protein sequence ID" value="AZN72705.1"/>
    <property type="molecule type" value="Genomic_DNA"/>
</dbReference>
<reference evidence="2 3" key="1">
    <citation type="submission" date="2018-09" db="EMBL/GenBank/DDBJ databases">
        <title>Marinorhizobium profundi gen. nov., sp. nov., isolated from a deep-sea sediment sample from the New Britain Trench and proposal of Marinorhizobiaceae fam. nov. in the order Rhizobiales of the class Alphaproteobacteria.</title>
        <authorList>
            <person name="Cao J."/>
        </authorList>
    </citation>
    <scope>NUCLEOTIDE SEQUENCE [LARGE SCALE GENOMIC DNA]</scope>
    <source>
        <strain evidence="2 3">WS11</strain>
    </source>
</reference>
<gene>
    <name evidence="2" type="ORF">D5400_16775</name>
</gene>
<evidence type="ECO:0000313" key="3">
    <source>
        <dbReference type="Proteomes" id="UP000268192"/>
    </source>
</evidence>
<proteinExistence type="predicted"/>
<dbReference type="InterPro" id="IPR013432">
    <property type="entry name" value="Doc_partner"/>
</dbReference>
<dbReference type="OrthoDB" id="5459182at2"/>
<evidence type="ECO:0000259" key="1">
    <source>
        <dbReference type="SMART" id="SM00966"/>
    </source>
</evidence>